<evidence type="ECO:0000313" key="2">
    <source>
        <dbReference type="Proteomes" id="UP000494201"/>
    </source>
</evidence>
<reference evidence="1 2" key="1">
    <citation type="submission" date="2019-09" db="EMBL/GenBank/DDBJ databases">
        <authorList>
            <person name="Depoorter E."/>
        </authorList>
    </citation>
    <scope>NUCLEOTIDE SEQUENCE [LARGE SCALE GENOMIC DNA]</scope>
    <source>
        <strain evidence="1">LMG 20980</strain>
    </source>
</reference>
<sequence>MLRLIKFIVNLCEKTSHAQKCSVIITIKSTATEQILIYSPFDL</sequence>
<dbReference type="Proteomes" id="UP000494201">
    <property type="component" value="Unassembled WGS sequence"/>
</dbReference>
<proteinExistence type="predicted"/>
<accession>A0A6P2GKN4</accession>
<dbReference type="AlphaFoldDB" id="A0A6P2GKN4"/>
<protein>
    <submittedName>
        <fullName evidence="1">Uncharacterized protein</fullName>
    </submittedName>
</protein>
<organism evidence="1 2">
    <name type="scientific">Burkholderia anthina</name>
    <dbReference type="NCBI Taxonomy" id="179879"/>
    <lineage>
        <taxon>Bacteria</taxon>
        <taxon>Pseudomonadati</taxon>
        <taxon>Pseudomonadota</taxon>
        <taxon>Betaproteobacteria</taxon>
        <taxon>Burkholderiales</taxon>
        <taxon>Burkholderiaceae</taxon>
        <taxon>Burkholderia</taxon>
        <taxon>Burkholderia cepacia complex</taxon>
    </lineage>
</organism>
<name>A0A6P2GKN4_9BURK</name>
<evidence type="ECO:0000313" key="1">
    <source>
        <dbReference type="EMBL" id="VVU53511.1"/>
    </source>
</evidence>
<dbReference type="EMBL" id="CABVLY010000035">
    <property type="protein sequence ID" value="VVU53511.1"/>
    <property type="molecule type" value="Genomic_DNA"/>
</dbReference>
<gene>
    <name evidence="1" type="ORF">BAN20980_06192</name>
</gene>